<accession>A0A8S5SP96</accession>
<sequence length="87" mass="10398">MVFMNTKKVYQLEVLEHGIIQLLIQTVYFKEDGSELTRENWRTTLMPTDIEYAEELLDEYHLNIVKAVWTEEIVEAYALKMTEIEKQ</sequence>
<proteinExistence type="predicted"/>
<name>A0A8S5SP96_9CAUD</name>
<organism evidence="1">
    <name type="scientific">Siphoviridae sp. ctqSm5</name>
    <dbReference type="NCBI Taxonomy" id="2827949"/>
    <lineage>
        <taxon>Viruses</taxon>
        <taxon>Duplodnaviria</taxon>
        <taxon>Heunggongvirae</taxon>
        <taxon>Uroviricota</taxon>
        <taxon>Caudoviricetes</taxon>
    </lineage>
</organism>
<reference evidence="1" key="1">
    <citation type="journal article" date="2021" name="Proc. Natl. Acad. Sci. U.S.A.">
        <title>A Catalog of Tens of Thousands of Viruses from Human Metagenomes Reveals Hidden Associations with Chronic Diseases.</title>
        <authorList>
            <person name="Tisza M.J."/>
            <person name="Buck C.B."/>
        </authorList>
    </citation>
    <scope>NUCLEOTIDE SEQUENCE</scope>
    <source>
        <strain evidence="1">CtqSm5</strain>
    </source>
</reference>
<protein>
    <submittedName>
        <fullName evidence="1">Uncharacterized protein</fullName>
    </submittedName>
</protein>
<evidence type="ECO:0000313" key="1">
    <source>
        <dbReference type="EMBL" id="DAF52790.1"/>
    </source>
</evidence>
<dbReference type="EMBL" id="BK032642">
    <property type="protein sequence ID" value="DAF52790.1"/>
    <property type="molecule type" value="Genomic_DNA"/>
</dbReference>